<feature type="transmembrane region" description="Helical" evidence="2">
    <location>
        <begin position="502"/>
        <end position="534"/>
    </location>
</feature>
<feature type="transmembrane region" description="Helical" evidence="2">
    <location>
        <begin position="554"/>
        <end position="575"/>
    </location>
</feature>
<evidence type="ECO:0000256" key="2">
    <source>
        <dbReference type="SAM" id="Phobius"/>
    </source>
</evidence>
<name>V2XL07_MONRO</name>
<protein>
    <submittedName>
        <fullName evidence="3">Uncharacterized protein</fullName>
    </submittedName>
</protein>
<evidence type="ECO:0000256" key="1">
    <source>
        <dbReference type="SAM" id="MobiDB-lite"/>
    </source>
</evidence>
<feature type="compositionally biased region" description="Basic and acidic residues" evidence="1">
    <location>
        <begin position="1"/>
        <end position="11"/>
    </location>
</feature>
<evidence type="ECO:0000313" key="3">
    <source>
        <dbReference type="EMBL" id="ESK93150.1"/>
    </source>
</evidence>
<keyword evidence="2" id="KW-0812">Transmembrane</keyword>
<keyword evidence="2" id="KW-0472">Membrane</keyword>
<feature type="compositionally biased region" description="Low complexity" evidence="1">
    <location>
        <begin position="683"/>
        <end position="701"/>
    </location>
</feature>
<dbReference type="Proteomes" id="UP000017559">
    <property type="component" value="Unassembled WGS sequence"/>
</dbReference>
<feature type="transmembrane region" description="Helical" evidence="2">
    <location>
        <begin position="458"/>
        <end position="481"/>
    </location>
</feature>
<keyword evidence="2" id="KW-1133">Transmembrane helix</keyword>
<keyword evidence="4" id="KW-1185">Reference proteome</keyword>
<sequence>MASPPEQHDSLQDSTVNIDIETAEPIPFPSLTQASEAAQSISPGASDTSAFTSSDKLSALPQNMNSPNLNRSGRSSGHQSPRLFRHSMDASRSWPSIATEGQGQGWNAFNNPGREVPKPSDSEGSVEGGTKGRNSLESDRGSFSGVHSVRRAFRRLSRTSDPTVPSPALRGSPLPPDTVDKEAVVSDSASHSRSRAVSPIRILQQWSANLTSLAHGGHHDNEEPFIPIDPFHFDFRLIPSFLSSLLSSSGQKPEEPAHSLAVFQSAPAVESQLPPTPDGTCTQYFYPDRMHRIQTSSWSFFTDSLPRMVYLHLLLRLPSMYFSRVARIFEDAEVSKPDIQRMMEGCFGGAAVYTDAPNDRNNRSRTTTFGAGNGNLNQGGRVDVAESAPPLPAYTSEEWPVPRVTPALRKFKHSWEDFVDSLLREWKTLNVVSALLLSAILTMFQVPDAAYDPITRTAALLSLVCAIMSLSYGCMYIVRFGTMRSMYRASRWAEEAQKSKTFLLWNVWVLLAMPAVWMSWSMILFVVSILSFVWRTGAVDDPQQREGLSPTGILGPRIAITTVFAIGLLYLIAIIRTLKSYGRIESIEERKGSRFYAHHHQPPSRMNPPSRRGAGAGDDRRGRGMEGGTIPLRRSIEQGRGNTAERARGRSHSVSKRGAGTGTDPTDSVKTTPKGAPVGLGLSGMNANNGNVNSIVGSGTVRGSAENRKMDG</sequence>
<dbReference type="OrthoDB" id="3062801at2759"/>
<feature type="compositionally biased region" description="Basic residues" evidence="1">
    <location>
        <begin position="148"/>
        <end position="157"/>
    </location>
</feature>
<dbReference type="HOGENOM" id="CLU_020877_1_0_1"/>
<reference evidence="3 4" key="1">
    <citation type="journal article" date="2014" name="BMC Genomics">
        <title>Genome and secretome analysis of the hemibiotrophic fungal pathogen, Moniliophthora roreri, which causes frosty pod rot disease of cacao: mechanisms of the biotrophic and necrotrophic phases.</title>
        <authorList>
            <person name="Meinhardt L.W."/>
            <person name="Costa G.G.L."/>
            <person name="Thomazella D.P.T."/>
            <person name="Teixeira P.J.P.L."/>
            <person name="Carazzolle M.F."/>
            <person name="Schuster S.C."/>
            <person name="Carlson J.E."/>
            <person name="Guiltinan M.J."/>
            <person name="Mieczkowski P."/>
            <person name="Farmer A."/>
            <person name="Ramaraj T."/>
            <person name="Crozier J."/>
            <person name="Davis R.E."/>
            <person name="Shao J."/>
            <person name="Melnick R.L."/>
            <person name="Pereira G.A.G."/>
            <person name="Bailey B.A."/>
        </authorList>
    </citation>
    <scope>NUCLEOTIDE SEQUENCE [LARGE SCALE GENOMIC DNA]</scope>
    <source>
        <strain evidence="3 4">MCA 2997</strain>
    </source>
</reference>
<organism evidence="3 4">
    <name type="scientific">Moniliophthora roreri (strain MCA 2997)</name>
    <name type="common">Cocoa frosty pod rot fungus</name>
    <name type="synonym">Crinipellis roreri</name>
    <dbReference type="NCBI Taxonomy" id="1381753"/>
    <lineage>
        <taxon>Eukaryota</taxon>
        <taxon>Fungi</taxon>
        <taxon>Dikarya</taxon>
        <taxon>Basidiomycota</taxon>
        <taxon>Agaricomycotina</taxon>
        <taxon>Agaricomycetes</taxon>
        <taxon>Agaricomycetidae</taxon>
        <taxon>Agaricales</taxon>
        <taxon>Marasmiineae</taxon>
        <taxon>Marasmiaceae</taxon>
        <taxon>Moniliophthora</taxon>
    </lineage>
</organism>
<feature type="compositionally biased region" description="Polar residues" evidence="1">
    <location>
        <begin position="93"/>
        <end position="110"/>
    </location>
</feature>
<dbReference type="EMBL" id="AWSO01000224">
    <property type="protein sequence ID" value="ESK93150.1"/>
    <property type="molecule type" value="Genomic_DNA"/>
</dbReference>
<dbReference type="KEGG" id="mrr:Moror_1086"/>
<evidence type="ECO:0000313" key="4">
    <source>
        <dbReference type="Proteomes" id="UP000017559"/>
    </source>
</evidence>
<dbReference type="AlphaFoldDB" id="V2XL07"/>
<feature type="region of interest" description="Disordered" evidence="1">
    <location>
        <begin position="1"/>
        <end position="192"/>
    </location>
</feature>
<feature type="compositionally biased region" description="Polar residues" evidence="1">
    <location>
        <begin position="30"/>
        <end position="79"/>
    </location>
</feature>
<gene>
    <name evidence="3" type="ORF">Moror_1086</name>
</gene>
<feature type="region of interest" description="Disordered" evidence="1">
    <location>
        <begin position="593"/>
        <end position="712"/>
    </location>
</feature>
<proteinExistence type="predicted"/>
<comment type="caution">
    <text evidence="3">The sequence shown here is derived from an EMBL/GenBank/DDBJ whole genome shotgun (WGS) entry which is preliminary data.</text>
</comment>
<accession>V2XL07</accession>